<dbReference type="InterPro" id="IPR008792">
    <property type="entry name" value="PQQD"/>
</dbReference>
<dbReference type="Pfam" id="PF05402">
    <property type="entry name" value="PqqD"/>
    <property type="match status" value="1"/>
</dbReference>
<comment type="caution">
    <text evidence="1">The sequence shown here is derived from an EMBL/GenBank/DDBJ whole genome shotgun (WGS) entry which is preliminary data.</text>
</comment>
<dbReference type="RefSeq" id="WP_310258851.1">
    <property type="nucleotide sequence ID" value="NZ_JAVDWA010000003.1"/>
</dbReference>
<evidence type="ECO:0008006" key="3">
    <source>
        <dbReference type="Google" id="ProtNLM"/>
    </source>
</evidence>
<organism evidence="1 2">
    <name type="scientific">Fictibacillus barbaricus</name>
    <dbReference type="NCBI Taxonomy" id="182136"/>
    <lineage>
        <taxon>Bacteria</taxon>
        <taxon>Bacillati</taxon>
        <taxon>Bacillota</taxon>
        <taxon>Bacilli</taxon>
        <taxon>Bacillales</taxon>
        <taxon>Fictibacillaceae</taxon>
        <taxon>Fictibacillus</taxon>
    </lineage>
</organism>
<evidence type="ECO:0000313" key="1">
    <source>
        <dbReference type="EMBL" id="MDR7073352.1"/>
    </source>
</evidence>
<gene>
    <name evidence="1" type="ORF">J2X07_002338</name>
</gene>
<keyword evidence="2" id="KW-1185">Reference proteome</keyword>
<dbReference type="Gene3D" id="1.10.10.1150">
    <property type="entry name" value="Coenzyme PQQ synthesis protein D (PqqD)"/>
    <property type="match status" value="1"/>
</dbReference>
<protein>
    <recommendedName>
        <fullName evidence="3">PqqD family protein</fullName>
    </recommendedName>
</protein>
<evidence type="ECO:0000313" key="2">
    <source>
        <dbReference type="Proteomes" id="UP001258181"/>
    </source>
</evidence>
<accession>A0ABU1U1I5</accession>
<name>A0ABU1U1I5_9BACL</name>
<dbReference type="InterPro" id="IPR041881">
    <property type="entry name" value="PqqD_sf"/>
</dbReference>
<proteinExistence type="predicted"/>
<dbReference type="EMBL" id="JAVDWA010000003">
    <property type="protein sequence ID" value="MDR7073352.1"/>
    <property type="molecule type" value="Genomic_DNA"/>
</dbReference>
<sequence>MKTFIQQKQCDATLLDDELIIVDTRYHTITKLNHVGGFCWSLLSEPLTIDFLVNAVKQKYDIEDSQQLKVQQDLERFLSELMNCGLVNHAS</sequence>
<dbReference type="Proteomes" id="UP001258181">
    <property type="component" value="Unassembled WGS sequence"/>
</dbReference>
<reference evidence="1 2" key="1">
    <citation type="submission" date="2023-07" db="EMBL/GenBank/DDBJ databases">
        <title>Sorghum-associated microbial communities from plants grown in Nebraska, USA.</title>
        <authorList>
            <person name="Schachtman D."/>
        </authorList>
    </citation>
    <scope>NUCLEOTIDE SEQUENCE [LARGE SCALE GENOMIC DNA]</scope>
    <source>
        <strain evidence="1 2">BE211</strain>
    </source>
</reference>